<comment type="caution">
    <text evidence="1">The sequence shown here is derived from an EMBL/GenBank/DDBJ whole genome shotgun (WGS) entry which is preliminary data.</text>
</comment>
<dbReference type="RefSeq" id="WP_195867043.1">
    <property type="nucleotide sequence ID" value="NZ_JADPKZ010000028.1"/>
</dbReference>
<name>A0ABS0F0I6_9BACL</name>
<sequence>MPNDRVRLDLNNPTFQRQWFGLPKDDQLRVLRALRKLSELTWDQVYRDHGLKWELIYSKTGPNQQRLYSLRLAKGFRAVAYREGDWMRLLTLHPDHDSTYDD</sequence>
<accession>A0ABS0F0I6</accession>
<gene>
    <name evidence="1" type="ORF">IW967_02750</name>
</gene>
<proteinExistence type="predicted"/>
<keyword evidence="2" id="KW-1185">Reference proteome</keyword>
<protein>
    <submittedName>
        <fullName evidence="1">Uncharacterized protein</fullName>
    </submittedName>
</protein>
<organism evidence="1 2">
    <name type="scientific">Alicyclobacillus mali</name>
    <name type="common">ex Roth et al. 2021</name>
    <dbReference type="NCBI Taxonomy" id="1123961"/>
    <lineage>
        <taxon>Bacteria</taxon>
        <taxon>Bacillati</taxon>
        <taxon>Bacillota</taxon>
        <taxon>Bacilli</taxon>
        <taxon>Bacillales</taxon>
        <taxon>Alicyclobacillaceae</taxon>
        <taxon>Alicyclobacillus</taxon>
    </lineage>
</organism>
<reference evidence="1 2" key="1">
    <citation type="submission" date="2020-11" db="EMBL/GenBank/DDBJ databases">
        <title>Genomic insight of Alicyclobacillus mali FL 18 reveals a new arsenic-resistant strain, with potential in environmental biotechnology.</title>
        <authorList>
            <person name="Fiorentino G."/>
            <person name="Gallo G."/>
            <person name="Aulitto M."/>
        </authorList>
    </citation>
    <scope>NUCLEOTIDE SEQUENCE [LARGE SCALE GENOMIC DNA]</scope>
    <source>
        <strain evidence="1 2">FL 18</strain>
    </source>
</reference>
<evidence type="ECO:0000313" key="1">
    <source>
        <dbReference type="EMBL" id="MBF8376792.1"/>
    </source>
</evidence>
<dbReference type="EMBL" id="JADPKZ010000028">
    <property type="protein sequence ID" value="MBF8376792.1"/>
    <property type="molecule type" value="Genomic_DNA"/>
</dbReference>
<dbReference type="Proteomes" id="UP000642910">
    <property type="component" value="Unassembled WGS sequence"/>
</dbReference>
<evidence type="ECO:0000313" key="2">
    <source>
        <dbReference type="Proteomes" id="UP000642910"/>
    </source>
</evidence>